<dbReference type="HOGENOM" id="CLU_1304865_0_0_1"/>
<evidence type="ECO:0000313" key="4">
    <source>
        <dbReference type="EMBL" id="KEF56196.1"/>
    </source>
</evidence>
<dbReference type="SMART" id="SM00248">
    <property type="entry name" value="ANK"/>
    <property type="match status" value="3"/>
</dbReference>
<keyword evidence="1" id="KW-0677">Repeat</keyword>
<dbReference type="Gene3D" id="1.25.40.20">
    <property type="entry name" value="Ankyrin repeat-containing domain"/>
    <property type="match status" value="1"/>
</dbReference>
<dbReference type="InterPro" id="IPR002110">
    <property type="entry name" value="Ankyrin_rpt"/>
</dbReference>
<accession>A0A072P8K5</accession>
<feature type="repeat" description="ANK" evidence="3">
    <location>
        <begin position="18"/>
        <end position="50"/>
    </location>
</feature>
<reference evidence="4 5" key="1">
    <citation type="submission" date="2013-03" db="EMBL/GenBank/DDBJ databases">
        <title>The Genome Sequence of Exophiala aquamarina CBS 119918.</title>
        <authorList>
            <consortium name="The Broad Institute Genomics Platform"/>
            <person name="Cuomo C."/>
            <person name="de Hoog S."/>
            <person name="Gorbushina A."/>
            <person name="Walker B."/>
            <person name="Young S.K."/>
            <person name="Zeng Q."/>
            <person name="Gargeya S."/>
            <person name="Fitzgerald M."/>
            <person name="Haas B."/>
            <person name="Abouelleil A."/>
            <person name="Allen A.W."/>
            <person name="Alvarado L."/>
            <person name="Arachchi H.M."/>
            <person name="Berlin A.M."/>
            <person name="Chapman S.B."/>
            <person name="Gainer-Dewar J."/>
            <person name="Goldberg J."/>
            <person name="Griggs A."/>
            <person name="Gujja S."/>
            <person name="Hansen M."/>
            <person name="Howarth C."/>
            <person name="Imamovic A."/>
            <person name="Ireland A."/>
            <person name="Larimer J."/>
            <person name="McCowan C."/>
            <person name="Murphy C."/>
            <person name="Pearson M."/>
            <person name="Poon T.W."/>
            <person name="Priest M."/>
            <person name="Roberts A."/>
            <person name="Saif S."/>
            <person name="Shea T."/>
            <person name="Sisk P."/>
            <person name="Sykes S."/>
            <person name="Wortman J."/>
            <person name="Nusbaum C."/>
            <person name="Birren B."/>
        </authorList>
    </citation>
    <scope>NUCLEOTIDE SEQUENCE [LARGE SCALE GENOMIC DNA]</scope>
    <source>
        <strain evidence="4 5">CBS 119918</strain>
    </source>
</reference>
<dbReference type="STRING" id="1182545.A0A072P8K5"/>
<evidence type="ECO:0000256" key="2">
    <source>
        <dbReference type="ARBA" id="ARBA00023043"/>
    </source>
</evidence>
<dbReference type="Pfam" id="PF12796">
    <property type="entry name" value="Ank_2"/>
    <property type="match status" value="1"/>
</dbReference>
<evidence type="ECO:0000256" key="1">
    <source>
        <dbReference type="ARBA" id="ARBA00022737"/>
    </source>
</evidence>
<dbReference type="EMBL" id="AMGV01000006">
    <property type="protein sequence ID" value="KEF56196.1"/>
    <property type="molecule type" value="Genomic_DNA"/>
</dbReference>
<dbReference type="Proteomes" id="UP000027920">
    <property type="component" value="Unassembled WGS sequence"/>
</dbReference>
<dbReference type="RefSeq" id="XP_013258786.1">
    <property type="nucleotide sequence ID" value="XM_013403332.1"/>
</dbReference>
<gene>
    <name evidence="4" type="ORF">A1O9_07777</name>
</gene>
<dbReference type="PANTHER" id="PTHR24201:SF16">
    <property type="entry name" value="ANKYRIN-1-LIKE-RELATED"/>
    <property type="match status" value="1"/>
</dbReference>
<keyword evidence="5" id="KW-1185">Reference proteome</keyword>
<dbReference type="VEuPathDB" id="FungiDB:A1O9_07777"/>
<dbReference type="GO" id="GO:0005634">
    <property type="term" value="C:nucleus"/>
    <property type="evidence" value="ECO:0007669"/>
    <property type="project" value="TreeGrafter"/>
</dbReference>
<dbReference type="PROSITE" id="PS50297">
    <property type="entry name" value="ANK_REP_REGION"/>
    <property type="match status" value="2"/>
</dbReference>
<dbReference type="InterPro" id="IPR050776">
    <property type="entry name" value="Ank_Repeat/CDKN_Inhibitor"/>
</dbReference>
<dbReference type="PANTHER" id="PTHR24201">
    <property type="entry name" value="ANK_REP_REGION DOMAIN-CONTAINING PROTEIN"/>
    <property type="match status" value="1"/>
</dbReference>
<dbReference type="SUPFAM" id="SSF48403">
    <property type="entry name" value="Ankyrin repeat"/>
    <property type="match status" value="1"/>
</dbReference>
<evidence type="ECO:0000256" key="3">
    <source>
        <dbReference type="PROSITE-ProRule" id="PRU00023"/>
    </source>
</evidence>
<keyword evidence="2 3" id="KW-0040">ANK repeat</keyword>
<comment type="caution">
    <text evidence="4">The sequence shown here is derived from an EMBL/GenBank/DDBJ whole genome shotgun (WGS) entry which is preliminary data.</text>
</comment>
<dbReference type="InterPro" id="IPR036770">
    <property type="entry name" value="Ankyrin_rpt-contain_sf"/>
</dbReference>
<dbReference type="AlphaFoldDB" id="A0A072P8K5"/>
<dbReference type="PROSITE" id="PS50088">
    <property type="entry name" value="ANK_REPEAT"/>
    <property type="match status" value="2"/>
</dbReference>
<protein>
    <submittedName>
        <fullName evidence="4">Uncharacterized protein</fullName>
    </submittedName>
</protein>
<name>A0A072P8K5_9EURO</name>
<proteinExistence type="predicted"/>
<organism evidence="4 5">
    <name type="scientific">Exophiala aquamarina CBS 119918</name>
    <dbReference type="NCBI Taxonomy" id="1182545"/>
    <lineage>
        <taxon>Eukaryota</taxon>
        <taxon>Fungi</taxon>
        <taxon>Dikarya</taxon>
        <taxon>Ascomycota</taxon>
        <taxon>Pezizomycotina</taxon>
        <taxon>Eurotiomycetes</taxon>
        <taxon>Chaetothyriomycetidae</taxon>
        <taxon>Chaetothyriales</taxon>
        <taxon>Herpotrichiellaceae</taxon>
        <taxon>Exophiala</taxon>
    </lineage>
</organism>
<evidence type="ECO:0000313" key="5">
    <source>
        <dbReference type="Proteomes" id="UP000027920"/>
    </source>
</evidence>
<dbReference type="GeneID" id="25282690"/>
<dbReference type="OrthoDB" id="4121247at2759"/>
<feature type="repeat" description="ANK" evidence="3">
    <location>
        <begin position="88"/>
        <end position="120"/>
    </location>
</feature>
<sequence length="211" mass="22183">MLVAAGADVNRSFLSGKRARTPLQAAAGAGLLSIVLALIEAGARVDNEGASSGGVTARQAAAIGAHVNVARLVIRLGARVDAPRAPTDERTALEGAAQHGHIDMVQLLLNSGAEIDESDTEGQYHQALDFAYSEGHLAIWRLLKRSYNRINNVNPSISFAYVADGANGTNITTFVKSTGRRTRLYTNCLADRQPSHIIETSSHPGGSGLAT</sequence>